<name>A0A8S9YUS9_9TREM</name>
<dbReference type="Proteomes" id="UP000822476">
    <property type="component" value="Unassembled WGS sequence"/>
</dbReference>
<organism evidence="2 3">
    <name type="scientific">Paragonimus skrjabini miyazakii</name>
    <dbReference type="NCBI Taxonomy" id="59628"/>
    <lineage>
        <taxon>Eukaryota</taxon>
        <taxon>Metazoa</taxon>
        <taxon>Spiralia</taxon>
        <taxon>Lophotrochozoa</taxon>
        <taxon>Platyhelminthes</taxon>
        <taxon>Trematoda</taxon>
        <taxon>Digenea</taxon>
        <taxon>Plagiorchiida</taxon>
        <taxon>Troglotremata</taxon>
        <taxon>Troglotrematidae</taxon>
        <taxon>Paragonimus</taxon>
    </lineage>
</organism>
<evidence type="ECO:0000256" key="1">
    <source>
        <dbReference type="SAM" id="Phobius"/>
    </source>
</evidence>
<comment type="caution">
    <text evidence="2">The sequence shown here is derived from an EMBL/GenBank/DDBJ whole genome shotgun (WGS) entry which is preliminary data.</text>
</comment>
<feature type="transmembrane region" description="Helical" evidence="1">
    <location>
        <begin position="111"/>
        <end position="133"/>
    </location>
</feature>
<keyword evidence="1" id="KW-0472">Membrane</keyword>
<proteinExistence type="predicted"/>
<protein>
    <submittedName>
        <fullName evidence="2">Uncharacterized protein</fullName>
    </submittedName>
</protein>
<accession>A0A8S9YUS9</accession>
<dbReference type="AlphaFoldDB" id="A0A8S9YUS9"/>
<evidence type="ECO:0000313" key="2">
    <source>
        <dbReference type="EMBL" id="KAF7252996.1"/>
    </source>
</evidence>
<gene>
    <name evidence="2" type="ORF">EG68_08831</name>
</gene>
<feature type="transmembrane region" description="Helical" evidence="1">
    <location>
        <begin position="169"/>
        <end position="189"/>
    </location>
</feature>
<feature type="transmembrane region" description="Helical" evidence="1">
    <location>
        <begin position="140"/>
        <end position="157"/>
    </location>
</feature>
<dbReference type="EMBL" id="JTDE01004795">
    <property type="protein sequence ID" value="KAF7252996.1"/>
    <property type="molecule type" value="Genomic_DNA"/>
</dbReference>
<reference evidence="2" key="1">
    <citation type="submission" date="2019-07" db="EMBL/GenBank/DDBJ databases">
        <title>Annotation for the trematode Paragonimus miyazaki's.</title>
        <authorList>
            <person name="Choi Y.-J."/>
        </authorList>
    </citation>
    <scope>NUCLEOTIDE SEQUENCE</scope>
    <source>
        <strain evidence="2">Japan</strain>
    </source>
</reference>
<sequence>MTMCFLESAIQQLLFQTTKLVFQLISLPLDRQYACVVIGLFSNGATVAHETIKLVTACFLLSNPRSDVARECYLKILVTAYVLLIAFLLSVHLTTGNTYVRISCLPGLHVVVLTAPVMTLNLLTAVISIVHWFAHPLVHWYEWFGLFSDTVLSLAIWSPTIDAEPPTNYLTVSFIRLLYCNIAHVSYVYSVLSVHIKMDTNIVYLSMDNWNSSLQKIWSTKERVVAMYWLNSIS</sequence>
<keyword evidence="3" id="KW-1185">Reference proteome</keyword>
<keyword evidence="1" id="KW-0812">Transmembrane</keyword>
<feature type="transmembrane region" description="Helical" evidence="1">
    <location>
        <begin position="72"/>
        <end position="91"/>
    </location>
</feature>
<evidence type="ECO:0000313" key="3">
    <source>
        <dbReference type="Proteomes" id="UP000822476"/>
    </source>
</evidence>
<keyword evidence="1" id="KW-1133">Transmembrane helix</keyword>